<name>A0A516KN05_9CAUD</name>
<organism evidence="1 2">
    <name type="scientific">Bacillus phage vB_BmeM-Goe8</name>
    <dbReference type="NCBI Taxonomy" id="2593638"/>
    <lineage>
        <taxon>Viruses</taxon>
        <taxon>Duplodnaviria</taxon>
        <taxon>Heunggongvirae</taxon>
        <taxon>Uroviricota</taxon>
        <taxon>Caudoviricetes</taxon>
        <taxon>Herelleviridae</taxon>
        <taxon>Bastillevirinae</taxon>
        <taxon>Goettingenvirus</taxon>
        <taxon>Goettingenvirus goe8</taxon>
    </lineage>
</organism>
<proteinExistence type="predicted"/>
<evidence type="ECO:0000313" key="1">
    <source>
        <dbReference type="EMBL" id="QDP42960.1"/>
    </source>
</evidence>
<gene>
    <name evidence="1" type="ORF">Goe8_c01870</name>
</gene>
<evidence type="ECO:0000313" key="2">
    <source>
        <dbReference type="Proteomes" id="UP000317800"/>
    </source>
</evidence>
<dbReference type="EMBL" id="MN043729">
    <property type="protein sequence ID" value="QDP42960.1"/>
    <property type="molecule type" value="Genomic_DNA"/>
</dbReference>
<reference evidence="1 2" key="1">
    <citation type="submission" date="2019-06" db="EMBL/GenBank/DDBJ databases">
        <authorList>
            <person name="Hertel R."/>
        </authorList>
    </citation>
    <scope>NUCLEOTIDE SEQUENCE [LARGE SCALE GENOMIC DNA]</scope>
</reference>
<sequence length="97" mass="11466">MGSRYSLYIRPTKDSDILEYLKPLLEREEFSLVVRSLIRDGIKYRSVEYKPPAQPSASPVHYYNNTNTQSNTLDFSDIKMEKKEVDQEELDKRLDDF</sequence>
<accession>A0A516KN05</accession>
<protein>
    <submittedName>
        <fullName evidence="1">Uncharacterized protein</fullName>
    </submittedName>
</protein>
<dbReference type="Proteomes" id="UP000317800">
    <property type="component" value="Segment"/>
</dbReference>
<keyword evidence="2" id="KW-1185">Reference proteome</keyword>